<gene>
    <name evidence="1" type="ORF">VB798_24170</name>
</gene>
<accession>A0ABU5SR11</accession>
<sequence>MAQQNSLQEDTNKQLIKEGFEKWANGKGSFFDLLAEDAHWTISGSSFLSKTYTSKKQLLDEVINPLNDRLSQKIIPTVREIFADSNTVIAIWDGKAIALDGKPYNVSYSWFMKMQQGKIIKVTAFLDTLDLEEIFKRVKVANK</sequence>
<comment type="caution">
    <text evidence="1">The sequence shown here is derived from an EMBL/GenBank/DDBJ whole genome shotgun (WGS) entry which is preliminary data.</text>
</comment>
<proteinExistence type="predicted"/>
<organism evidence="1 2">
    <name type="scientific">Arcicella lustrica</name>
    <dbReference type="NCBI Taxonomy" id="2984196"/>
    <lineage>
        <taxon>Bacteria</taxon>
        <taxon>Pseudomonadati</taxon>
        <taxon>Bacteroidota</taxon>
        <taxon>Cytophagia</taxon>
        <taxon>Cytophagales</taxon>
        <taxon>Flectobacillaceae</taxon>
        <taxon>Arcicella</taxon>
    </lineage>
</organism>
<dbReference type="RefSeq" id="WP_323689816.1">
    <property type="nucleotide sequence ID" value="NZ_JAYGIM010000027.1"/>
</dbReference>
<dbReference type="InterPro" id="IPR032710">
    <property type="entry name" value="NTF2-like_dom_sf"/>
</dbReference>
<dbReference type="PANTHER" id="PTHR41252">
    <property type="entry name" value="BLR2505 PROTEIN"/>
    <property type="match status" value="1"/>
</dbReference>
<evidence type="ECO:0000313" key="2">
    <source>
        <dbReference type="Proteomes" id="UP001302222"/>
    </source>
</evidence>
<keyword evidence="2" id="KW-1185">Reference proteome</keyword>
<dbReference type="EMBL" id="JAYGIM010000027">
    <property type="protein sequence ID" value="MEA5429712.1"/>
    <property type="molecule type" value="Genomic_DNA"/>
</dbReference>
<dbReference type="SUPFAM" id="SSF54427">
    <property type="entry name" value="NTF2-like"/>
    <property type="match status" value="1"/>
</dbReference>
<name>A0ABU5SR11_9BACT</name>
<protein>
    <submittedName>
        <fullName evidence="1">Nuclear transport factor 2 family protein</fullName>
    </submittedName>
</protein>
<dbReference type="Gene3D" id="3.10.450.50">
    <property type="match status" value="1"/>
</dbReference>
<dbReference type="PANTHER" id="PTHR41252:SF1">
    <property type="entry name" value="BLR2505 PROTEIN"/>
    <property type="match status" value="1"/>
</dbReference>
<reference evidence="1 2" key="1">
    <citation type="submission" date="2023-12" db="EMBL/GenBank/DDBJ databases">
        <title>Novel species of the genus Arcicella isolated from rivers.</title>
        <authorList>
            <person name="Lu H."/>
        </authorList>
    </citation>
    <scope>NUCLEOTIDE SEQUENCE [LARGE SCALE GENOMIC DNA]</scope>
    <source>
        <strain evidence="1 2">DC25W</strain>
    </source>
</reference>
<evidence type="ECO:0000313" key="1">
    <source>
        <dbReference type="EMBL" id="MEA5429712.1"/>
    </source>
</evidence>
<dbReference type="Proteomes" id="UP001302222">
    <property type="component" value="Unassembled WGS sequence"/>
</dbReference>